<dbReference type="EMBL" id="QGGO01000003">
    <property type="protein sequence ID" value="PWK28446.1"/>
    <property type="molecule type" value="Genomic_DNA"/>
</dbReference>
<dbReference type="GO" id="GO:0046872">
    <property type="term" value="F:metal ion binding"/>
    <property type="evidence" value="ECO:0007669"/>
    <property type="project" value="UniProtKB-KW"/>
</dbReference>
<dbReference type="PANTHER" id="PTHR33540">
    <property type="entry name" value="TRNA THREONYLCARBAMOYLADENOSINE BIOSYNTHESIS PROTEIN TSAE"/>
    <property type="match status" value="1"/>
</dbReference>
<evidence type="ECO:0000256" key="9">
    <source>
        <dbReference type="ARBA" id="ARBA00022842"/>
    </source>
</evidence>
<dbReference type="OrthoDB" id="9815896at2"/>
<evidence type="ECO:0000256" key="1">
    <source>
        <dbReference type="ARBA" id="ARBA00004496"/>
    </source>
</evidence>
<evidence type="ECO:0000313" key="11">
    <source>
        <dbReference type="EMBL" id="PWK28446.1"/>
    </source>
</evidence>
<accession>A0A316ED52</accession>
<name>A0A316ED52_9BACT</name>
<keyword evidence="8" id="KW-0067">ATP-binding</keyword>
<organism evidence="11 12">
    <name type="scientific">Arcicella aurantiaca</name>
    <dbReference type="NCBI Taxonomy" id="591202"/>
    <lineage>
        <taxon>Bacteria</taxon>
        <taxon>Pseudomonadati</taxon>
        <taxon>Bacteroidota</taxon>
        <taxon>Cytophagia</taxon>
        <taxon>Cytophagales</taxon>
        <taxon>Flectobacillaceae</taxon>
        <taxon>Arcicella</taxon>
    </lineage>
</organism>
<comment type="subcellular location">
    <subcellularLocation>
        <location evidence="1">Cytoplasm</location>
    </subcellularLocation>
</comment>
<keyword evidence="12" id="KW-1185">Reference proteome</keyword>
<evidence type="ECO:0000256" key="10">
    <source>
        <dbReference type="ARBA" id="ARBA00032441"/>
    </source>
</evidence>
<dbReference type="SUPFAM" id="SSF52540">
    <property type="entry name" value="P-loop containing nucleoside triphosphate hydrolases"/>
    <property type="match status" value="1"/>
</dbReference>
<dbReference type="RefSeq" id="WP_109741438.1">
    <property type="nucleotide sequence ID" value="NZ_QGGO01000003.1"/>
</dbReference>
<keyword evidence="6" id="KW-0479">Metal-binding</keyword>
<gene>
    <name evidence="11" type="ORF">LV89_00650</name>
</gene>
<evidence type="ECO:0000256" key="3">
    <source>
        <dbReference type="ARBA" id="ARBA00019010"/>
    </source>
</evidence>
<keyword evidence="5" id="KW-0819">tRNA processing</keyword>
<sequence>MNTKSIQYNSLSEIKTVAKSIIDFGQKTPVWIFEGQMGAGKTTMIKAICEVLIVTSHVQSPTFSLVNEYVTKRGENIYHFDFYRIKNEDEAMDIGVEDYLYSGERCFIEWPSKIANLLPTKYMKIEIQVEEDGGRIVNLEKVGV</sequence>
<comment type="similarity">
    <text evidence="2">Belongs to the TsaE family.</text>
</comment>
<dbReference type="PANTHER" id="PTHR33540:SF2">
    <property type="entry name" value="TRNA THREONYLCARBAMOYLADENOSINE BIOSYNTHESIS PROTEIN TSAE"/>
    <property type="match status" value="1"/>
</dbReference>
<keyword evidence="4" id="KW-0963">Cytoplasm</keyword>
<proteinExistence type="inferred from homology"/>
<dbReference type="Pfam" id="PF02367">
    <property type="entry name" value="TsaE"/>
    <property type="match status" value="1"/>
</dbReference>
<evidence type="ECO:0000256" key="2">
    <source>
        <dbReference type="ARBA" id="ARBA00007599"/>
    </source>
</evidence>
<keyword evidence="9" id="KW-0460">Magnesium</keyword>
<reference evidence="11 12" key="1">
    <citation type="submission" date="2018-05" db="EMBL/GenBank/DDBJ databases">
        <title>Genomic Encyclopedia of Archaeal and Bacterial Type Strains, Phase II (KMG-II): from individual species to whole genera.</title>
        <authorList>
            <person name="Goeker M."/>
        </authorList>
    </citation>
    <scope>NUCLEOTIDE SEQUENCE [LARGE SCALE GENOMIC DNA]</scope>
    <source>
        <strain evidence="11 12">DSM 22214</strain>
    </source>
</reference>
<dbReference type="GO" id="GO:0005737">
    <property type="term" value="C:cytoplasm"/>
    <property type="evidence" value="ECO:0007669"/>
    <property type="project" value="UniProtKB-SubCell"/>
</dbReference>
<dbReference type="InterPro" id="IPR027417">
    <property type="entry name" value="P-loop_NTPase"/>
</dbReference>
<dbReference type="Proteomes" id="UP000245489">
    <property type="component" value="Unassembled WGS sequence"/>
</dbReference>
<evidence type="ECO:0000256" key="8">
    <source>
        <dbReference type="ARBA" id="ARBA00022840"/>
    </source>
</evidence>
<dbReference type="Gene3D" id="3.40.50.300">
    <property type="entry name" value="P-loop containing nucleotide triphosphate hydrolases"/>
    <property type="match status" value="1"/>
</dbReference>
<evidence type="ECO:0000313" key="12">
    <source>
        <dbReference type="Proteomes" id="UP000245489"/>
    </source>
</evidence>
<comment type="caution">
    <text evidence="11">The sequence shown here is derived from an EMBL/GenBank/DDBJ whole genome shotgun (WGS) entry which is preliminary data.</text>
</comment>
<evidence type="ECO:0000256" key="5">
    <source>
        <dbReference type="ARBA" id="ARBA00022694"/>
    </source>
</evidence>
<dbReference type="GO" id="GO:0005524">
    <property type="term" value="F:ATP binding"/>
    <property type="evidence" value="ECO:0007669"/>
    <property type="project" value="UniProtKB-KW"/>
</dbReference>
<dbReference type="AlphaFoldDB" id="A0A316ED52"/>
<dbReference type="InterPro" id="IPR003442">
    <property type="entry name" value="T6A_TsaE"/>
</dbReference>
<dbReference type="GO" id="GO:0002949">
    <property type="term" value="P:tRNA threonylcarbamoyladenosine modification"/>
    <property type="evidence" value="ECO:0007669"/>
    <property type="project" value="InterPro"/>
</dbReference>
<protein>
    <recommendedName>
        <fullName evidence="3">tRNA threonylcarbamoyladenosine biosynthesis protein TsaE</fullName>
    </recommendedName>
    <alternativeName>
        <fullName evidence="10">t(6)A37 threonylcarbamoyladenosine biosynthesis protein TsaE</fullName>
    </alternativeName>
</protein>
<evidence type="ECO:0000256" key="6">
    <source>
        <dbReference type="ARBA" id="ARBA00022723"/>
    </source>
</evidence>
<dbReference type="NCBIfam" id="TIGR00150">
    <property type="entry name" value="T6A_YjeE"/>
    <property type="match status" value="1"/>
</dbReference>
<keyword evidence="7" id="KW-0547">Nucleotide-binding</keyword>
<evidence type="ECO:0000256" key="4">
    <source>
        <dbReference type="ARBA" id="ARBA00022490"/>
    </source>
</evidence>
<evidence type="ECO:0000256" key="7">
    <source>
        <dbReference type="ARBA" id="ARBA00022741"/>
    </source>
</evidence>